<dbReference type="AlphaFoldDB" id="A0ABD3QKY6"/>
<evidence type="ECO:0000313" key="3">
    <source>
        <dbReference type="Proteomes" id="UP001516023"/>
    </source>
</evidence>
<evidence type="ECO:0008006" key="4">
    <source>
        <dbReference type="Google" id="ProtNLM"/>
    </source>
</evidence>
<accession>A0ABD3QKY6</accession>
<protein>
    <recommendedName>
        <fullName evidence="4">Dynein regulatory complex protein 9</fullName>
    </recommendedName>
</protein>
<sequence length="437" mass="50841">MITVSTGAIQNKRPMNTQVIATLQNCRMQLKQCVSTPINLGVYQDDLAKDLTLSSLSSVQEDKLPRLVTKHLHEIKVLQSNEEGFTKECIDARDNKNKMRYTTLVKQIEVSKNKAAELSKEVNQILRTSEMVLLNHKRIKIEVEGLDTIIFKTIKDMPDLSSIRFSTRQYVPLKHTREKSFAAMKQTAENLEHIRQTMTTEKIEHVEAVQSMKACIKRAKTEIDTINNGTYLLHSTFKSEISERQSARANELNTKRQATKDDIGKKELNILSTLLFYAFTKHVTFGPRFHPLRYKEKLRLAIAEGLIVHHARLTALEDKQAYLTKQLEDIVNRAASSINDTEAKLTQLKLKESHHSHELHELEERRKDEMREEEMKMELANLLVQRKAEIREQEEKEYLAALWIQLRWKAYRTRQLLKIHSLKHKKRKDGRKKTKGN</sequence>
<dbReference type="EMBL" id="JABMIG020000029">
    <property type="protein sequence ID" value="KAL3801072.1"/>
    <property type="molecule type" value="Genomic_DNA"/>
</dbReference>
<keyword evidence="3" id="KW-1185">Reference proteome</keyword>
<evidence type="ECO:0000313" key="2">
    <source>
        <dbReference type="EMBL" id="KAL3801072.1"/>
    </source>
</evidence>
<name>A0ABD3QKY6_9STRA</name>
<evidence type="ECO:0000256" key="1">
    <source>
        <dbReference type="SAM" id="Coils"/>
    </source>
</evidence>
<keyword evidence="1" id="KW-0175">Coiled coil</keyword>
<comment type="caution">
    <text evidence="2">The sequence shown here is derived from an EMBL/GenBank/DDBJ whole genome shotgun (WGS) entry which is preliminary data.</text>
</comment>
<feature type="coiled-coil region" evidence="1">
    <location>
        <begin position="331"/>
        <end position="396"/>
    </location>
</feature>
<reference evidence="2 3" key="1">
    <citation type="journal article" date="2020" name="G3 (Bethesda)">
        <title>Improved Reference Genome for Cyclotella cryptica CCMP332, a Model for Cell Wall Morphogenesis, Salinity Adaptation, and Lipid Production in Diatoms (Bacillariophyta).</title>
        <authorList>
            <person name="Roberts W.R."/>
            <person name="Downey K.M."/>
            <person name="Ruck E.C."/>
            <person name="Traller J.C."/>
            <person name="Alverson A.J."/>
        </authorList>
    </citation>
    <scope>NUCLEOTIDE SEQUENCE [LARGE SCALE GENOMIC DNA]</scope>
    <source>
        <strain evidence="2 3">CCMP332</strain>
    </source>
</reference>
<proteinExistence type="predicted"/>
<organism evidence="2 3">
    <name type="scientific">Cyclotella cryptica</name>
    <dbReference type="NCBI Taxonomy" id="29204"/>
    <lineage>
        <taxon>Eukaryota</taxon>
        <taxon>Sar</taxon>
        <taxon>Stramenopiles</taxon>
        <taxon>Ochrophyta</taxon>
        <taxon>Bacillariophyta</taxon>
        <taxon>Coscinodiscophyceae</taxon>
        <taxon>Thalassiosirophycidae</taxon>
        <taxon>Stephanodiscales</taxon>
        <taxon>Stephanodiscaceae</taxon>
        <taxon>Cyclotella</taxon>
    </lineage>
</organism>
<gene>
    <name evidence="2" type="ORF">HJC23_002365</name>
</gene>
<dbReference type="Proteomes" id="UP001516023">
    <property type="component" value="Unassembled WGS sequence"/>
</dbReference>